<dbReference type="AlphaFoldDB" id="A0A7V2WLK9"/>
<dbReference type="EMBL" id="DRNO01000030">
    <property type="protein sequence ID" value="HFC03312.1"/>
    <property type="molecule type" value="Genomic_DNA"/>
</dbReference>
<evidence type="ECO:0000259" key="1">
    <source>
        <dbReference type="PROSITE" id="PS50045"/>
    </source>
</evidence>
<dbReference type="Proteomes" id="UP000885722">
    <property type="component" value="Unassembled WGS sequence"/>
</dbReference>
<dbReference type="GO" id="GO:0005524">
    <property type="term" value="F:ATP binding"/>
    <property type="evidence" value="ECO:0007669"/>
    <property type="project" value="InterPro"/>
</dbReference>
<dbReference type="GO" id="GO:0006355">
    <property type="term" value="P:regulation of DNA-templated transcription"/>
    <property type="evidence" value="ECO:0007669"/>
    <property type="project" value="InterPro"/>
</dbReference>
<dbReference type="InterPro" id="IPR002197">
    <property type="entry name" value="HTH_Fis"/>
</dbReference>
<gene>
    <name evidence="2" type="ORF">ENJ74_00435</name>
</gene>
<organism evidence="2">
    <name type="scientific">Nitratifractor salsuginis</name>
    <dbReference type="NCBI Taxonomy" id="269261"/>
    <lineage>
        <taxon>Bacteria</taxon>
        <taxon>Pseudomonadati</taxon>
        <taxon>Campylobacterota</taxon>
        <taxon>Epsilonproteobacteria</taxon>
        <taxon>Campylobacterales</taxon>
        <taxon>Sulfurovaceae</taxon>
        <taxon>Nitratifractor</taxon>
    </lineage>
</organism>
<dbReference type="Gene3D" id="1.10.10.60">
    <property type="entry name" value="Homeodomain-like"/>
    <property type="match status" value="1"/>
</dbReference>
<dbReference type="Pfam" id="PF02954">
    <property type="entry name" value="HTH_8"/>
    <property type="match status" value="1"/>
</dbReference>
<accession>A0A7V2WLK9</accession>
<name>A0A7V2WLK9_9BACT</name>
<protein>
    <submittedName>
        <fullName evidence="2">Fis family transcriptional regulator</fullName>
    </submittedName>
</protein>
<dbReference type="PROSITE" id="PS50045">
    <property type="entry name" value="SIGMA54_INTERACT_4"/>
    <property type="match status" value="1"/>
</dbReference>
<feature type="domain" description="Sigma-54 factor interaction" evidence="1">
    <location>
        <begin position="1"/>
        <end position="173"/>
    </location>
</feature>
<evidence type="ECO:0000313" key="2">
    <source>
        <dbReference type="EMBL" id="HFC03312.1"/>
    </source>
</evidence>
<dbReference type="SUPFAM" id="SSF46689">
    <property type="entry name" value="Homeodomain-like"/>
    <property type="match status" value="1"/>
</dbReference>
<dbReference type="InterPro" id="IPR002078">
    <property type="entry name" value="Sigma_54_int"/>
</dbReference>
<proteinExistence type="predicted"/>
<comment type="caution">
    <text evidence="2">The sequence shown here is derived from an EMBL/GenBank/DDBJ whole genome shotgun (WGS) entry which is preliminary data.</text>
</comment>
<sequence>MNEANETIARSPAVAQILRGLELTRDLYVASILIGERYSGKRTLLKRLFPDLPRVSGEDERALSAALEMENALIITEFEAVKYPRELDFQNKRILAVADGPVDPGILDEKFAFIYRMPPLRERPEEIESFTRHFLSQAREDLMIDEEIELDQARLDLEQNLRSLKASVYREALLQSLDASEIERALERLFAQSLEGNNAYRENLGLLERPLLKAGLARYGSQLKLAGVLGINRNTLRKKLHEYRID</sequence>
<reference evidence="2" key="1">
    <citation type="journal article" date="2020" name="mSystems">
        <title>Genome- and Community-Level Interaction Insights into Carbon Utilization and Element Cycling Functions of Hydrothermarchaeota in Hydrothermal Sediment.</title>
        <authorList>
            <person name="Zhou Z."/>
            <person name="Liu Y."/>
            <person name="Xu W."/>
            <person name="Pan J."/>
            <person name="Luo Z.H."/>
            <person name="Li M."/>
        </authorList>
    </citation>
    <scope>NUCLEOTIDE SEQUENCE [LARGE SCALE GENOMIC DNA]</scope>
    <source>
        <strain evidence="2">HyVt-513</strain>
    </source>
</reference>
<dbReference type="GO" id="GO:0043565">
    <property type="term" value="F:sequence-specific DNA binding"/>
    <property type="evidence" value="ECO:0007669"/>
    <property type="project" value="InterPro"/>
</dbReference>
<dbReference type="InterPro" id="IPR009057">
    <property type="entry name" value="Homeodomain-like_sf"/>
</dbReference>